<comment type="caution">
    <text evidence="3">The sequence shown here is derived from an EMBL/GenBank/DDBJ whole genome shotgun (WGS) entry which is preliminary data.</text>
</comment>
<gene>
    <name evidence="3" type="ORF">SLS56_011824</name>
</gene>
<name>A0ABR3SAV7_9PEZI</name>
<feature type="region of interest" description="Disordered" evidence="2">
    <location>
        <begin position="1326"/>
        <end position="1345"/>
    </location>
</feature>
<organism evidence="3 4">
    <name type="scientific">Neofusicoccum ribis</name>
    <dbReference type="NCBI Taxonomy" id="45134"/>
    <lineage>
        <taxon>Eukaryota</taxon>
        <taxon>Fungi</taxon>
        <taxon>Dikarya</taxon>
        <taxon>Ascomycota</taxon>
        <taxon>Pezizomycotina</taxon>
        <taxon>Dothideomycetes</taxon>
        <taxon>Dothideomycetes incertae sedis</taxon>
        <taxon>Botryosphaeriales</taxon>
        <taxon>Botryosphaeriaceae</taxon>
        <taxon>Neofusicoccum</taxon>
    </lineage>
</organism>
<reference evidence="3 4" key="1">
    <citation type="submission" date="2024-02" db="EMBL/GenBank/DDBJ databases">
        <title>De novo assembly and annotation of 12 fungi associated with fruit tree decline syndrome in Ontario, Canada.</title>
        <authorList>
            <person name="Sulman M."/>
            <person name="Ellouze W."/>
            <person name="Ilyukhin E."/>
        </authorList>
    </citation>
    <scope>NUCLEOTIDE SEQUENCE [LARGE SCALE GENOMIC DNA]</scope>
    <source>
        <strain evidence="3 4">M1-105</strain>
    </source>
</reference>
<keyword evidence="4" id="KW-1185">Reference proteome</keyword>
<dbReference type="EMBL" id="JAJVDC020000314">
    <property type="protein sequence ID" value="KAL1615421.1"/>
    <property type="molecule type" value="Genomic_DNA"/>
</dbReference>
<feature type="compositionally biased region" description="Basic and acidic residues" evidence="2">
    <location>
        <begin position="1330"/>
        <end position="1339"/>
    </location>
</feature>
<feature type="coiled-coil region" evidence="1">
    <location>
        <begin position="537"/>
        <end position="571"/>
    </location>
</feature>
<feature type="compositionally biased region" description="Polar residues" evidence="2">
    <location>
        <begin position="108"/>
        <end position="119"/>
    </location>
</feature>
<evidence type="ECO:0000313" key="3">
    <source>
        <dbReference type="EMBL" id="KAL1615421.1"/>
    </source>
</evidence>
<protein>
    <recommendedName>
        <fullName evidence="5">Exonuclease</fullName>
    </recommendedName>
</protein>
<sequence>MACPEVIAVPLKLDAFVLNAAVCGGSSDHPNDDENHDKAKIAPLSQPNYTYLRFERNMVQNDILNFTDLHKTGPAKFNSRFTDLGTGEPRPKRQGVYLHWTVPRPYRSGSTLSQDSEAGQRSRKAKGFAARSTPQREGVERGDTAAPDFRPAPARWLVIRKIDKCSPEDALPPVDAWVVESDRRQELDDIPSTVYDHSPGKADVKVEVDIQAEFSPFVVGADPKNLDEEALNRQAEVFIGHRERATEWSETVDKPNPPLRVELNLLNSSNQLFPDYQPHNSNVFSIIDTLQYRSNGKLEAVKEATASYYVLGWHSEKDKDPFGVLSGTRGERLAALGMVLDQTDETTRAGIKAWLDSTDPTRVVCHGAMYDVQWNCGAKPLHVPADTFHQRLNQHMPAAVGATPMDALRAYIQAHSSTDGSSVKEVGQDLDLVQKLLHARSDGVDALDEADEDVANTNYASVGGGSQFFLPSSSDANGEKGRPTKPAPEFIAALDSLNSWQEYLDGLRRQLQLCRWEMFGFWWQYMTNVADMAAPELAATQSKVKEKTAAMEKLIDQINSAADAVEQAKGVLPDGLVQPGALPPFRMARDPTLLVAGIESGWPYDYLQQLRARLDTQTFSASGAAPTDAPWAEFCSRVLVKLPEALQDAAGRLVNEFLSLDPANTAPGPPSAGFCAPLYHDVDEAHVGPGQPAPWRDRWEGRQGWFPLFLEWEAEYTHVPAKHWALDQRSTWQSAQKRLRYAIAPDVDLAELALGDKRTMSGRVLMLPQVNASVEAAVTQLLAGNGDGGRLREELHGLAFLSSPLSGFVDHLLTRVQGNHVKPTLRTREGAVEPFEAAVRAGEGVGFGEQQLRLMGVETGLTPYATLVPFLDPGFCPFKPATHGQFRFTALNIIDKFGQAIHAIDPTPAADGPPPLYPCLSDSCRPQALRGDATRANTVTRDAPGLCQYAQLPPAINQPARLNGAFVDYCAAAGWRPLSEWDVGGFVWGWVVPNYVDNGIQLFLPDGTFFREIRRGGPLQAATAPLWLPFHPPPLAPAAAAGVRQLQRLAEQLADSAYLDSFTAMLDAAMGAQHAPPTAMSDFLSSLVGKPLALVKVAYSLELATAPLANASTVPGPPPEPDPPLPDYRFPMQLGDGADGLVAYFMPSTKPEPGDVLQLDRLFTHHVPAPADGAPPHEHLHKIDASTYPALQPFWVDPTADDVTALPAGAADTYRRLREAQLRPFGALVDPFAPLHAATGVLPRLPLRLPTWTWQAALARMTAFFRAGPLLLPDDAVVPAFDSARELRREYDLSQDAALRSGPGIGVPGLRGGDWAWLQAYSVAGDSDDGQQHDGREGDAGGGDSARTAYMALRTEPVDLRPRFDPAPYTAVEGYMQLRRPIGGAEP</sequence>
<evidence type="ECO:0000313" key="4">
    <source>
        <dbReference type="Proteomes" id="UP001521116"/>
    </source>
</evidence>
<feature type="region of interest" description="Disordered" evidence="2">
    <location>
        <begin position="108"/>
        <end position="147"/>
    </location>
</feature>
<proteinExistence type="predicted"/>
<dbReference type="Proteomes" id="UP001521116">
    <property type="component" value="Unassembled WGS sequence"/>
</dbReference>
<accession>A0ABR3SAV7</accession>
<evidence type="ECO:0008006" key="5">
    <source>
        <dbReference type="Google" id="ProtNLM"/>
    </source>
</evidence>
<evidence type="ECO:0000256" key="2">
    <source>
        <dbReference type="SAM" id="MobiDB-lite"/>
    </source>
</evidence>
<keyword evidence="1" id="KW-0175">Coiled coil</keyword>
<evidence type="ECO:0000256" key="1">
    <source>
        <dbReference type="SAM" id="Coils"/>
    </source>
</evidence>